<sequence>MDRIVVRAAKPQERAKDICNKIYNLRAGEFEIEGGTEDRATVIFKCGDKSANSKVYLTTDDGAFTGYLFMYPALNEGTTHTLEEILDYLASEEIENIDKNQISNLFHRFADGEVIEKEIIAEGIRPTPGKDAEITLHFGTADKKPKIKDGKVDFKNLDNIVMVEKGDVLITKKPAIQGSRGRNIKGEEVTPAPAKDIVILPGDGATVNEAGTIFSATTDGYVDFGNKRLGVYPVYMVKGNVDYSTGNIRFNGSVHIKGDVLSGFKIEADKHILVDGICQDCEIIAKGNVILRTGIKCTGSGLVRAGGTAVIGYAEKAKIYARDSIEIKKYAFNCELFAGTKIDAMSGDGIIAGGLIRAFQDISVKQLGTNGNSKFNVIIGMKYYIEFELEKLRREKARIAETIDRVDTALSRFNLNRPKIANHPKIIKMLEVKSSLSDLINELDKREAKLIEENKAKSPRMKVKNKVFEGVTVMFYNVGAVVKEPMENMVFYYDEKYGEVAWISLKNANALD</sequence>
<comment type="caution">
    <text evidence="2">The sequence shown here is derived from an EMBL/GenBank/DDBJ whole genome shotgun (WGS) entry which is preliminary data.</text>
</comment>
<evidence type="ECO:0000313" key="2">
    <source>
        <dbReference type="EMBL" id="HIZ88401.1"/>
    </source>
</evidence>
<feature type="domain" description="Flagellar Assembly Protein A N-terminal region" evidence="1">
    <location>
        <begin position="67"/>
        <end position="225"/>
    </location>
</feature>
<gene>
    <name evidence="2" type="ORF">H9804_00510</name>
</gene>
<dbReference type="InterPro" id="IPR046865">
    <property type="entry name" value="FapA_b_solenoid"/>
</dbReference>
<dbReference type="InterPro" id="IPR046866">
    <property type="entry name" value="FapA_N"/>
</dbReference>
<dbReference type="Pfam" id="PF20250">
    <property type="entry name" value="FapA_N"/>
    <property type="match status" value="1"/>
</dbReference>
<dbReference type="Pfam" id="PF03961">
    <property type="entry name" value="FapA"/>
    <property type="match status" value="1"/>
</dbReference>
<dbReference type="InterPro" id="IPR005646">
    <property type="entry name" value="FapA"/>
</dbReference>
<evidence type="ECO:0000313" key="3">
    <source>
        <dbReference type="Proteomes" id="UP000824176"/>
    </source>
</evidence>
<dbReference type="EMBL" id="DXAQ01000007">
    <property type="protein sequence ID" value="HIZ88401.1"/>
    <property type="molecule type" value="Genomic_DNA"/>
</dbReference>
<accession>A0A9D2KAT9</accession>
<dbReference type="PANTHER" id="PTHR38032">
    <property type="entry name" value="POLYMERASE-RELATED"/>
    <property type="match status" value="1"/>
</dbReference>
<evidence type="ECO:0000259" key="1">
    <source>
        <dbReference type="Pfam" id="PF20250"/>
    </source>
</evidence>
<reference evidence="2" key="1">
    <citation type="journal article" date="2021" name="PeerJ">
        <title>Extensive microbial diversity within the chicken gut microbiome revealed by metagenomics and culture.</title>
        <authorList>
            <person name="Gilroy R."/>
            <person name="Ravi A."/>
            <person name="Getino M."/>
            <person name="Pursley I."/>
            <person name="Horton D.L."/>
            <person name="Alikhan N.F."/>
            <person name="Baker D."/>
            <person name="Gharbi K."/>
            <person name="Hall N."/>
            <person name="Watson M."/>
            <person name="Adriaenssens E.M."/>
            <person name="Foster-Nyarko E."/>
            <person name="Jarju S."/>
            <person name="Secka A."/>
            <person name="Antonio M."/>
            <person name="Oren A."/>
            <person name="Chaudhuri R.R."/>
            <person name="La Ragione R."/>
            <person name="Hildebrand F."/>
            <person name="Pallen M.J."/>
        </authorList>
    </citation>
    <scope>NUCLEOTIDE SEQUENCE</scope>
    <source>
        <strain evidence="2">ChiW4-1371</strain>
    </source>
</reference>
<proteinExistence type="predicted"/>
<name>A0A9D2KAT9_9BACT</name>
<protein>
    <submittedName>
        <fullName evidence="2">FapA family protein</fullName>
    </submittedName>
</protein>
<dbReference type="PANTHER" id="PTHR38032:SF1">
    <property type="entry name" value="RNA-BINDING PROTEIN KHPB N-TERMINAL DOMAIN-CONTAINING PROTEIN"/>
    <property type="match status" value="1"/>
</dbReference>
<organism evidence="2 3">
    <name type="scientific">Candidatus Mucispirillum faecigallinarum</name>
    <dbReference type="NCBI Taxonomy" id="2838699"/>
    <lineage>
        <taxon>Bacteria</taxon>
        <taxon>Pseudomonadati</taxon>
        <taxon>Deferribacterota</taxon>
        <taxon>Deferribacteres</taxon>
        <taxon>Deferribacterales</taxon>
        <taxon>Mucispirillaceae</taxon>
        <taxon>Mucispirillum</taxon>
    </lineage>
</organism>
<reference evidence="2" key="2">
    <citation type="submission" date="2021-04" db="EMBL/GenBank/DDBJ databases">
        <authorList>
            <person name="Gilroy R."/>
        </authorList>
    </citation>
    <scope>NUCLEOTIDE SEQUENCE</scope>
    <source>
        <strain evidence="2">ChiW4-1371</strain>
    </source>
</reference>
<dbReference type="AlphaFoldDB" id="A0A9D2KAT9"/>
<dbReference type="Proteomes" id="UP000824176">
    <property type="component" value="Unassembled WGS sequence"/>
</dbReference>